<dbReference type="RefSeq" id="WP_255186687.1">
    <property type="nucleotide sequence ID" value="NZ_CP113517.1"/>
</dbReference>
<keyword evidence="7 8" id="KW-0998">Cell outer membrane</keyword>
<evidence type="ECO:0000313" key="13">
    <source>
        <dbReference type="EMBL" id="WAR45779.1"/>
    </source>
</evidence>
<evidence type="ECO:0000256" key="2">
    <source>
        <dbReference type="ARBA" id="ARBA00022448"/>
    </source>
</evidence>
<dbReference type="EMBL" id="CP113517">
    <property type="protein sequence ID" value="WAR45779.1"/>
    <property type="molecule type" value="Genomic_DNA"/>
</dbReference>
<dbReference type="SUPFAM" id="SSF56935">
    <property type="entry name" value="Porins"/>
    <property type="match status" value="1"/>
</dbReference>
<feature type="compositionally biased region" description="Basic and acidic residues" evidence="10">
    <location>
        <begin position="369"/>
        <end position="397"/>
    </location>
</feature>
<feature type="domain" description="TonB-dependent receptor plug" evidence="12">
    <location>
        <begin position="41"/>
        <end position="146"/>
    </location>
</feature>
<comment type="subcellular location">
    <subcellularLocation>
        <location evidence="1 8">Cell outer membrane</location>
        <topology evidence="1 8">Multi-pass membrane protein</topology>
    </subcellularLocation>
</comment>
<evidence type="ECO:0000256" key="9">
    <source>
        <dbReference type="RuleBase" id="RU003357"/>
    </source>
</evidence>
<name>A0ABY7GMP0_9GAMM</name>
<dbReference type="Proteomes" id="UP001162780">
    <property type="component" value="Chromosome"/>
</dbReference>
<keyword evidence="3 8" id="KW-1134">Transmembrane beta strand</keyword>
<dbReference type="Gene3D" id="2.170.130.10">
    <property type="entry name" value="TonB-dependent receptor, plug domain"/>
    <property type="match status" value="1"/>
</dbReference>
<evidence type="ECO:0000256" key="5">
    <source>
        <dbReference type="ARBA" id="ARBA00023077"/>
    </source>
</evidence>
<dbReference type="Gene3D" id="2.40.170.20">
    <property type="entry name" value="TonB-dependent receptor, beta-barrel domain"/>
    <property type="match status" value="1"/>
</dbReference>
<keyword evidence="5 9" id="KW-0798">TonB box</keyword>
<organism evidence="13 14">
    <name type="scientific">Methylomonas rapida</name>
    <dbReference type="NCBI Taxonomy" id="2963939"/>
    <lineage>
        <taxon>Bacteria</taxon>
        <taxon>Pseudomonadati</taxon>
        <taxon>Pseudomonadota</taxon>
        <taxon>Gammaproteobacteria</taxon>
        <taxon>Methylococcales</taxon>
        <taxon>Methylococcaceae</taxon>
        <taxon>Methylomonas</taxon>
    </lineage>
</organism>
<evidence type="ECO:0000259" key="12">
    <source>
        <dbReference type="Pfam" id="PF07715"/>
    </source>
</evidence>
<dbReference type="InterPro" id="IPR000531">
    <property type="entry name" value="Beta-barrel_TonB"/>
</dbReference>
<reference evidence="13" key="1">
    <citation type="submission" date="2022-11" db="EMBL/GenBank/DDBJ databases">
        <title>Methylomonas rapida sp. nov., Carotenoid-Producing Obligate Methanotrophs with High Growth Characteristics and Biotechnological Potential.</title>
        <authorList>
            <person name="Tikhonova E.N."/>
            <person name="Suleimanov R.Z."/>
            <person name="Miroshnikov K."/>
            <person name="Oshkin I.Y."/>
            <person name="Belova S.E."/>
            <person name="Danilova O.V."/>
            <person name="Ashikhmin A."/>
            <person name="Konopkin A."/>
            <person name="But S.Y."/>
            <person name="Khmelenina V.N."/>
            <person name="Kuznetsov N."/>
            <person name="Pimenov N.V."/>
            <person name="Dedysh S.N."/>
        </authorList>
    </citation>
    <scope>NUCLEOTIDE SEQUENCE</scope>
    <source>
        <strain evidence="13">MP1</strain>
    </source>
</reference>
<keyword evidence="4 8" id="KW-0812">Transmembrane</keyword>
<dbReference type="InterPro" id="IPR039426">
    <property type="entry name" value="TonB-dep_rcpt-like"/>
</dbReference>
<dbReference type="InterPro" id="IPR037066">
    <property type="entry name" value="Plug_dom_sf"/>
</dbReference>
<evidence type="ECO:0000256" key="10">
    <source>
        <dbReference type="SAM" id="MobiDB-lite"/>
    </source>
</evidence>
<keyword evidence="14" id="KW-1185">Reference proteome</keyword>
<evidence type="ECO:0000256" key="7">
    <source>
        <dbReference type="ARBA" id="ARBA00023237"/>
    </source>
</evidence>
<dbReference type="PANTHER" id="PTHR30069">
    <property type="entry name" value="TONB-DEPENDENT OUTER MEMBRANE RECEPTOR"/>
    <property type="match status" value="1"/>
</dbReference>
<keyword evidence="2 8" id="KW-0813">Transport</keyword>
<dbReference type="PANTHER" id="PTHR30069:SF40">
    <property type="entry name" value="TONB-DEPENDENT RECEPTOR NMB0964-RELATED"/>
    <property type="match status" value="1"/>
</dbReference>
<dbReference type="InterPro" id="IPR012910">
    <property type="entry name" value="Plug_dom"/>
</dbReference>
<feature type="region of interest" description="Disordered" evidence="10">
    <location>
        <begin position="368"/>
        <end position="397"/>
    </location>
</feature>
<keyword evidence="6 8" id="KW-0472">Membrane</keyword>
<evidence type="ECO:0000256" key="3">
    <source>
        <dbReference type="ARBA" id="ARBA00022452"/>
    </source>
</evidence>
<evidence type="ECO:0000256" key="6">
    <source>
        <dbReference type="ARBA" id="ARBA00023136"/>
    </source>
</evidence>
<dbReference type="InterPro" id="IPR036942">
    <property type="entry name" value="Beta-barrel_TonB_sf"/>
</dbReference>
<comment type="similarity">
    <text evidence="8 9">Belongs to the TonB-dependent receptor family.</text>
</comment>
<evidence type="ECO:0000256" key="1">
    <source>
        <dbReference type="ARBA" id="ARBA00004571"/>
    </source>
</evidence>
<keyword evidence="13" id="KW-0675">Receptor</keyword>
<gene>
    <name evidence="13" type="ORF">NM686_004500</name>
</gene>
<dbReference type="Pfam" id="PF07715">
    <property type="entry name" value="Plug"/>
    <property type="match status" value="1"/>
</dbReference>
<dbReference type="PROSITE" id="PS52016">
    <property type="entry name" value="TONB_DEPENDENT_REC_3"/>
    <property type="match status" value="1"/>
</dbReference>
<evidence type="ECO:0000313" key="14">
    <source>
        <dbReference type="Proteomes" id="UP001162780"/>
    </source>
</evidence>
<accession>A0ABY7GMP0</accession>
<feature type="domain" description="TonB-dependent receptor-like beta-barrel" evidence="11">
    <location>
        <begin position="252"/>
        <end position="681"/>
    </location>
</feature>
<dbReference type="Pfam" id="PF00593">
    <property type="entry name" value="TonB_dep_Rec_b-barrel"/>
    <property type="match status" value="1"/>
</dbReference>
<evidence type="ECO:0000256" key="8">
    <source>
        <dbReference type="PROSITE-ProRule" id="PRU01360"/>
    </source>
</evidence>
<evidence type="ECO:0000259" key="11">
    <source>
        <dbReference type="Pfam" id="PF00593"/>
    </source>
</evidence>
<protein>
    <submittedName>
        <fullName evidence="13">TonB-dependent receptor</fullName>
    </submittedName>
</protein>
<sequence length="712" mass="78617">MRRATVFLLSLHPVTILADQALAPDLELESVIVTAPLAVKLSESAAPVTVLSGDELRMKTGHSIGETLKNELGISSQSFGPGVGTPVIRGQAGPRVRVLNNGIGANDMSAISPDHATSVEPLLADRIEVLRGPATLLYGSGAIGGVVNVIDSRIPGQMPDKALGGALEQRFDSTSDETSTALRIDGGQGNLAYHLDGFYRHRDNLDIGGRAIDTAKVAITDPSLEIVDNPEGYLENTGAEAISGSAGLSWIDDFGFAGASINNINNNYGIAPDGTGEEIVQIAMRQNKYDFKSELDNPFKFAKALRTRLGYTDYQHTEIANGEMGALFTNKTYEGRIELEHQDIGPFRGVVGFQAQSSDFQGLHYHTHHHDEHEDDHAHEEEDHDEHDEHDGEHEGPLVENIVPRSDVQSYGVFAVESFDAGPVTYQFGTRVEQTDIRPDGMQSFSYTPVSASVSALWKLDGSNSLNVAVTRSSRAPQVQELLSDGFHHATRSWERGDTSLKEETSYNLDLGYRFKSDWMRAELDLFHNWASDYIYQRRTGEFLDEEGHSEHCDDSYCVPVLQSSQANAIFKGYEAKLIFPVMENRHGLLELTLFSDYTRGEFKSGGDVPRMPPLRYGLQLDYTKEQLSSYLRFTRADDQTYVGDFETSTAGYFLLNVGVNYQLKAYQDAKLMVFAKGNNLLDQNIRNAVSYQRNFAPEAARGAEIGFRLSY</sequence>
<proteinExistence type="inferred from homology"/>
<evidence type="ECO:0000256" key="4">
    <source>
        <dbReference type="ARBA" id="ARBA00022692"/>
    </source>
</evidence>